<feature type="region of interest" description="Disordered" evidence="1">
    <location>
        <begin position="1"/>
        <end position="86"/>
    </location>
</feature>
<accession>A0AAV7NTK5</accession>
<dbReference type="EMBL" id="JANPWB010000012">
    <property type="protein sequence ID" value="KAJ1119415.1"/>
    <property type="molecule type" value="Genomic_DNA"/>
</dbReference>
<gene>
    <name evidence="2" type="ORF">NDU88_007601</name>
</gene>
<keyword evidence="3" id="KW-1185">Reference proteome</keyword>
<evidence type="ECO:0000313" key="2">
    <source>
        <dbReference type="EMBL" id="KAJ1119415.1"/>
    </source>
</evidence>
<organism evidence="2 3">
    <name type="scientific">Pleurodeles waltl</name>
    <name type="common">Iberian ribbed newt</name>
    <dbReference type="NCBI Taxonomy" id="8319"/>
    <lineage>
        <taxon>Eukaryota</taxon>
        <taxon>Metazoa</taxon>
        <taxon>Chordata</taxon>
        <taxon>Craniata</taxon>
        <taxon>Vertebrata</taxon>
        <taxon>Euteleostomi</taxon>
        <taxon>Amphibia</taxon>
        <taxon>Batrachia</taxon>
        <taxon>Caudata</taxon>
        <taxon>Salamandroidea</taxon>
        <taxon>Salamandridae</taxon>
        <taxon>Pleurodelinae</taxon>
        <taxon>Pleurodeles</taxon>
    </lineage>
</organism>
<sequence length="86" mass="9265">CQKKRRHSDDRTRRGRLLGPMKTQASQGKPAVIQATASVTESPSSDKDKLSHMDMGESGDSSDHESVVDPLGGLPHVTPQTAEDII</sequence>
<name>A0AAV7NTK5_PLEWA</name>
<evidence type="ECO:0000313" key="3">
    <source>
        <dbReference type="Proteomes" id="UP001066276"/>
    </source>
</evidence>
<comment type="caution">
    <text evidence="2">The sequence shown here is derived from an EMBL/GenBank/DDBJ whole genome shotgun (WGS) entry which is preliminary data.</text>
</comment>
<protein>
    <submittedName>
        <fullName evidence="2">Uncharacterized protein</fullName>
    </submittedName>
</protein>
<dbReference type="AlphaFoldDB" id="A0AAV7NTK5"/>
<feature type="non-terminal residue" evidence="2">
    <location>
        <position position="1"/>
    </location>
</feature>
<evidence type="ECO:0000256" key="1">
    <source>
        <dbReference type="SAM" id="MobiDB-lite"/>
    </source>
</evidence>
<proteinExistence type="predicted"/>
<feature type="compositionally biased region" description="Basic and acidic residues" evidence="1">
    <location>
        <begin position="44"/>
        <end position="67"/>
    </location>
</feature>
<dbReference type="Proteomes" id="UP001066276">
    <property type="component" value="Chromosome 8"/>
</dbReference>
<reference evidence="2" key="1">
    <citation type="journal article" date="2022" name="bioRxiv">
        <title>Sequencing and chromosome-scale assembly of the giantPleurodeles waltlgenome.</title>
        <authorList>
            <person name="Brown T."/>
            <person name="Elewa A."/>
            <person name="Iarovenko S."/>
            <person name="Subramanian E."/>
            <person name="Araus A.J."/>
            <person name="Petzold A."/>
            <person name="Susuki M."/>
            <person name="Suzuki K.-i.T."/>
            <person name="Hayashi T."/>
            <person name="Toyoda A."/>
            <person name="Oliveira C."/>
            <person name="Osipova E."/>
            <person name="Leigh N.D."/>
            <person name="Simon A."/>
            <person name="Yun M.H."/>
        </authorList>
    </citation>
    <scope>NUCLEOTIDE SEQUENCE</scope>
    <source>
        <strain evidence="2">20211129_DDA</strain>
        <tissue evidence="2">Liver</tissue>
    </source>
</reference>